<dbReference type="Pfam" id="PF00171">
    <property type="entry name" value="Aldedh"/>
    <property type="match status" value="1"/>
</dbReference>
<protein>
    <recommendedName>
        <fullName evidence="7">Gamma-glutamyl phosphate reductase</fullName>
        <shortName evidence="7">GPR</shortName>
        <ecNumber evidence="7">1.2.1.41</ecNumber>
    </recommendedName>
    <alternativeName>
        <fullName evidence="7">Glutamate-5-semialdehyde dehydrogenase</fullName>
    </alternativeName>
    <alternativeName>
        <fullName evidence="7">Glutamyl-gamma-semialdehyde dehydrogenase</fullName>
        <shortName evidence="7">GSA dehydrogenase</shortName>
    </alternativeName>
</protein>
<reference evidence="9" key="1">
    <citation type="submission" date="2020-06" db="EMBL/GenBank/DDBJ databases">
        <title>Insight into the genomes of haloalkaliphilic bacilli from Kenyan soda lakes.</title>
        <authorList>
            <person name="Mwirichia R."/>
            <person name="Villamizar G.C."/>
            <person name="Poehlein A."/>
            <person name="Mugweru J."/>
            <person name="Kipnyargis A."/>
            <person name="Kiplimo D."/>
            <person name="Orwa P."/>
            <person name="Daniel R."/>
        </authorList>
    </citation>
    <scope>NUCLEOTIDE SEQUENCE</scope>
    <source>
        <strain evidence="9">B1096_S55</strain>
    </source>
</reference>
<accession>A0A9Q4B0Z3</accession>
<dbReference type="SUPFAM" id="SSF53720">
    <property type="entry name" value="ALDH-like"/>
    <property type="match status" value="1"/>
</dbReference>
<dbReference type="InterPro" id="IPR016161">
    <property type="entry name" value="Ald_DH/histidinol_DH"/>
</dbReference>
<dbReference type="GO" id="GO:0004350">
    <property type="term" value="F:glutamate-5-semialdehyde dehydrogenase activity"/>
    <property type="evidence" value="ECO:0007669"/>
    <property type="project" value="UniProtKB-UniRule"/>
</dbReference>
<dbReference type="EMBL" id="JABXYM010000001">
    <property type="protein sequence ID" value="MCR6096352.1"/>
    <property type="molecule type" value="Genomic_DNA"/>
</dbReference>
<organism evidence="9 10">
    <name type="scientific">Salipaludibacillus agaradhaerens</name>
    <name type="common">Bacillus agaradhaerens</name>
    <dbReference type="NCBI Taxonomy" id="76935"/>
    <lineage>
        <taxon>Bacteria</taxon>
        <taxon>Bacillati</taxon>
        <taxon>Bacillota</taxon>
        <taxon>Bacilli</taxon>
        <taxon>Bacillales</taxon>
        <taxon>Bacillaceae</taxon>
    </lineage>
</organism>
<dbReference type="HAMAP" id="MF_00412">
    <property type="entry name" value="ProA"/>
    <property type="match status" value="1"/>
</dbReference>
<dbReference type="InterPro" id="IPR016162">
    <property type="entry name" value="Ald_DH_N"/>
</dbReference>
<dbReference type="PANTHER" id="PTHR11063">
    <property type="entry name" value="GLUTAMATE SEMIALDEHYDE DEHYDROGENASE"/>
    <property type="match status" value="1"/>
</dbReference>
<dbReference type="PROSITE" id="PS01223">
    <property type="entry name" value="PROA"/>
    <property type="match status" value="1"/>
</dbReference>
<evidence type="ECO:0000256" key="7">
    <source>
        <dbReference type="HAMAP-Rule" id="MF_00412"/>
    </source>
</evidence>
<proteinExistence type="inferred from homology"/>
<evidence type="ECO:0000256" key="5">
    <source>
        <dbReference type="ARBA" id="ARBA00023002"/>
    </source>
</evidence>
<dbReference type="FunFam" id="3.40.309.10:FF:000006">
    <property type="entry name" value="Gamma-glutamyl phosphate reductase"/>
    <property type="match status" value="1"/>
</dbReference>
<evidence type="ECO:0000256" key="1">
    <source>
        <dbReference type="ARBA" id="ARBA00004985"/>
    </source>
</evidence>
<dbReference type="InterPro" id="IPR012134">
    <property type="entry name" value="Glu-5-SA_DH"/>
</dbReference>
<dbReference type="GO" id="GO:0050661">
    <property type="term" value="F:NADP binding"/>
    <property type="evidence" value="ECO:0007669"/>
    <property type="project" value="InterPro"/>
</dbReference>
<evidence type="ECO:0000259" key="8">
    <source>
        <dbReference type="Pfam" id="PF00171"/>
    </source>
</evidence>
<keyword evidence="4 7" id="KW-0521">NADP</keyword>
<dbReference type="GO" id="GO:0005737">
    <property type="term" value="C:cytoplasm"/>
    <property type="evidence" value="ECO:0007669"/>
    <property type="project" value="UniProtKB-SubCell"/>
</dbReference>
<comment type="caution">
    <text evidence="9">The sequence shown here is derived from an EMBL/GenBank/DDBJ whole genome shotgun (WGS) entry which is preliminary data.</text>
</comment>
<dbReference type="InterPro" id="IPR016163">
    <property type="entry name" value="Ald_DH_C"/>
</dbReference>
<comment type="pathway">
    <text evidence="1 7">Amino-acid biosynthesis; L-proline biosynthesis; L-glutamate 5-semialdehyde from L-glutamate: step 2/2.</text>
</comment>
<comment type="subcellular location">
    <subcellularLocation>
        <location evidence="7">Cytoplasm</location>
    </subcellularLocation>
</comment>
<dbReference type="Gene3D" id="3.40.605.10">
    <property type="entry name" value="Aldehyde Dehydrogenase, Chain A, domain 1"/>
    <property type="match status" value="1"/>
</dbReference>
<evidence type="ECO:0000256" key="4">
    <source>
        <dbReference type="ARBA" id="ARBA00022857"/>
    </source>
</evidence>
<comment type="function">
    <text evidence="7">Catalyzes the NADPH-dependent reduction of L-glutamate 5-phosphate into L-glutamate 5-semialdehyde and phosphate. The product spontaneously undergoes cyclization to form 1-pyrroline-5-carboxylate.</text>
</comment>
<dbReference type="EC" id="1.2.1.41" evidence="7"/>
<gene>
    <name evidence="7" type="primary">proA</name>
    <name evidence="9" type="ORF">HXA33_07290</name>
</gene>
<dbReference type="GO" id="GO:0055129">
    <property type="term" value="P:L-proline biosynthetic process"/>
    <property type="evidence" value="ECO:0007669"/>
    <property type="project" value="UniProtKB-UniRule"/>
</dbReference>
<keyword evidence="2 7" id="KW-0028">Amino-acid biosynthesis</keyword>
<dbReference type="InterPro" id="IPR020593">
    <property type="entry name" value="G-glutamylP_reductase_CS"/>
</dbReference>
<feature type="domain" description="Aldehyde dehydrogenase" evidence="8">
    <location>
        <begin position="20"/>
        <end position="310"/>
    </location>
</feature>
<sequence length="440" mass="48692">MQSIEKRFTATNGFQFYKYNMERSTIMNEVVEKAEKARDISFDLAGMSTEKKNVALQEIADRIWEKRHHILQKNSEDVANAKKSGQPSAIIDRLALTEERLAGMIDAIRLLIKLEDPVGNVLSETTRPNGLQIKKIAVPLGVIAMIYEARPNVTIDAAALSIKTGNAILLRGSTSTIHSNKAIVLVIQEALVEAGLPEKTVQLIENPDRAVLSSLYTMKHLIDVIIPRGGKKLIETVVENARIPVLETGAGNCHVYIDESADRTMAVSIVVNAKTQRPSVCNACETVLIHENWAKRHLPALVKELKMNDVTLRGDHVAQQLSPEIGQATEQDWADEFLDLTLAVKIVPNIHEALDHIEIYGTKHSEAIISETKENVALFFNKIDASTVYHNASTRFTDGFEFGFGAEIGISTQKLHVRGPMGLEALTTTKYHVYGEGQTK</sequence>
<keyword evidence="7" id="KW-0963">Cytoplasm</keyword>
<evidence type="ECO:0000313" key="10">
    <source>
        <dbReference type="Proteomes" id="UP001057753"/>
    </source>
</evidence>
<dbReference type="CDD" id="cd07079">
    <property type="entry name" value="ALDH_F18-19_ProA-GPR"/>
    <property type="match status" value="1"/>
</dbReference>
<dbReference type="NCBIfam" id="TIGR00407">
    <property type="entry name" value="proA"/>
    <property type="match status" value="1"/>
</dbReference>
<comment type="catalytic activity">
    <reaction evidence="6 7">
        <text>L-glutamate 5-semialdehyde + phosphate + NADP(+) = L-glutamyl 5-phosphate + NADPH + H(+)</text>
        <dbReference type="Rhea" id="RHEA:19541"/>
        <dbReference type="ChEBI" id="CHEBI:15378"/>
        <dbReference type="ChEBI" id="CHEBI:43474"/>
        <dbReference type="ChEBI" id="CHEBI:57783"/>
        <dbReference type="ChEBI" id="CHEBI:58066"/>
        <dbReference type="ChEBI" id="CHEBI:58274"/>
        <dbReference type="ChEBI" id="CHEBI:58349"/>
        <dbReference type="EC" id="1.2.1.41"/>
    </reaction>
</comment>
<keyword evidence="3 7" id="KW-0641">Proline biosynthesis</keyword>
<evidence type="ECO:0000256" key="2">
    <source>
        <dbReference type="ARBA" id="ARBA00022605"/>
    </source>
</evidence>
<dbReference type="Gene3D" id="3.40.309.10">
    <property type="entry name" value="Aldehyde Dehydrogenase, Chain A, domain 2"/>
    <property type="match status" value="1"/>
</dbReference>
<dbReference type="Proteomes" id="UP001057753">
    <property type="component" value="Unassembled WGS sequence"/>
</dbReference>
<keyword evidence="10" id="KW-1185">Reference proteome</keyword>
<dbReference type="AlphaFoldDB" id="A0A9Q4B0Z3"/>
<evidence type="ECO:0000256" key="6">
    <source>
        <dbReference type="ARBA" id="ARBA00049024"/>
    </source>
</evidence>
<dbReference type="InterPro" id="IPR015590">
    <property type="entry name" value="Aldehyde_DH_dom"/>
</dbReference>
<comment type="similarity">
    <text evidence="7">Belongs to the gamma-glutamyl phosphate reductase family.</text>
</comment>
<evidence type="ECO:0000256" key="3">
    <source>
        <dbReference type="ARBA" id="ARBA00022650"/>
    </source>
</evidence>
<dbReference type="NCBIfam" id="NF001221">
    <property type="entry name" value="PRK00197.1"/>
    <property type="match status" value="1"/>
</dbReference>
<name>A0A9Q4B0Z3_SALAG</name>
<dbReference type="InterPro" id="IPR000965">
    <property type="entry name" value="GPR_dom"/>
</dbReference>
<dbReference type="PIRSF" id="PIRSF000151">
    <property type="entry name" value="GPR"/>
    <property type="match status" value="1"/>
</dbReference>
<evidence type="ECO:0000313" key="9">
    <source>
        <dbReference type="EMBL" id="MCR6096352.1"/>
    </source>
</evidence>
<dbReference type="PANTHER" id="PTHR11063:SF8">
    <property type="entry name" value="DELTA-1-PYRROLINE-5-CARBOXYLATE SYNTHASE"/>
    <property type="match status" value="1"/>
</dbReference>
<keyword evidence="5 7" id="KW-0560">Oxidoreductase</keyword>